<dbReference type="GO" id="GO:0005737">
    <property type="term" value="C:cytoplasm"/>
    <property type="evidence" value="ECO:0007669"/>
    <property type="project" value="UniProtKB-ARBA"/>
</dbReference>
<reference evidence="11 12" key="1">
    <citation type="journal article" date="2024" name="Genome Biol. Evol.">
        <title>Chromosome-level genome assembly of the viviparous eelpout Zoarces viviparus.</title>
        <authorList>
            <person name="Fuhrmann N."/>
            <person name="Brasseur M.V."/>
            <person name="Bakowski C.E."/>
            <person name="Podsiadlowski L."/>
            <person name="Prost S."/>
            <person name="Krehenwinkel H."/>
            <person name="Mayer C."/>
        </authorList>
    </citation>
    <scope>NUCLEOTIDE SEQUENCE [LARGE SCALE GENOMIC DNA]</scope>
    <source>
        <strain evidence="11">NO-MEL_2022_Ind0_liver</strain>
    </source>
</reference>
<dbReference type="SUPFAM" id="SSF57850">
    <property type="entry name" value="RING/U-box"/>
    <property type="match status" value="1"/>
</dbReference>
<dbReference type="InterPro" id="IPR006574">
    <property type="entry name" value="PRY"/>
</dbReference>
<dbReference type="Pfam" id="PF13765">
    <property type="entry name" value="PRY"/>
    <property type="match status" value="1"/>
</dbReference>
<dbReference type="GO" id="GO:0045087">
    <property type="term" value="P:innate immune response"/>
    <property type="evidence" value="ECO:0007669"/>
    <property type="project" value="UniProtKB-KW"/>
</dbReference>
<evidence type="ECO:0000259" key="9">
    <source>
        <dbReference type="PROSITE" id="PS50119"/>
    </source>
</evidence>
<dbReference type="InterPro" id="IPR003877">
    <property type="entry name" value="SPRY_dom"/>
</dbReference>
<feature type="domain" description="B30.2/SPRY" evidence="10">
    <location>
        <begin position="373"/>
        <end position="563"/>
    </location>
</feature>
<dbReference type="GO" id="GO:0008270">
    <property type="term" value="F:zinc ion binding"/>
    <property type="evidence" value="ECO:0007669"/>
    <property type="project" value="UniProtKB-KW"/>
</dbReference>
<dbReference type="InterPro" id="IPR001870">
    <property type="entry name" value="B30.2/SPRY"/>
</dbReference>
<evidence type="ECO:0008006" key="13">
    <source>
        <dbReference type="Google" id="ProtNLM"/>
    </source>
</evidence>
<feature type="coiled-coil region" evidence="7">
    <location>
        <begin position="278"/>
        <end position="305"/>
    </location>
</feature>
<gene>
    <name evidence="11" type="ORF">VZT92_017276</name>
</gene>
<dbReference type="PANTHER" id="PTHR25465:SF5">
    <property type="entry name" value="E3 UBIQUITIN_ISG15 LIGASE TRIM25-RELATED"/>
    <property type="match status" value="1"/>
</dbReference>
<dbReference type="SMART" id="SM00184">
    <property type="entry name" value="RING"/>
    <property type="match status" value="1"/>
</dbReference>
<dbReference type="InterPro" id="IPR001841">
    <property type="entry name" value="Znf_RING"/>
</dbReference>
<feature type="domain" description="B box-type" evidence="9">
    <location>
        <begin position="158"/>
        <end position="198"/>
    </location>
</feature>
<dbReference type="InterPro" id="IPR017907">
    <property type="entry name" value="Znf_RING_CS"/>
</dbReference>
<dbReference type="PANTHER" id="PTHR25465">
    <property type="entry name" value="B-BOX DOMAIN CONTAINING"/>
    <property type="match status" value="1"/>
</dbReference>
<evidence type="ECO:0000313" key="12">
    <source>
        <dbReference type="Proteomes" id="UP001488805"/>
    </source>
</evidence>
<comment type="caution">
    <text evidence="11">The sequence shown here is derived from an EMBL/GenBank/DDBJ whole genome shotgun (WGS) entry which is preliminary data.</text>
</comment>
<evidence type="ECO:0000256" key="4">
    <source>
        <dbReference type="ARBA" id="ARBA00022833"/>
    </source>
</evidence>
<dbReference type="SUPFAM" id="SSF57845">
    <property type="entry name" value="B-box zinc-binding domain"/>
    <property type="match status" value="1"/>
</dbReference>
<protein>
    <recommendedName>
        <fullName evidence="13">Tripartite motif-containing protein 16-like</fullName>
    </recommendedName>
</protein>
<evidence type="ECO:0000256" key="5">
    <source>
        <dbReference type="ARBA" id="ARBA00022859"/>
    </source>
</evidence>
<dbReference type="PROSITE" id="PS50119">
    <property type="entry name" value="ZF_BBOX"/>
    <property type="match status" value="1"/>
</dbReference>
<keyword evidence="1" id="KW-0399">Innate immunity</keyword>
<evidence type="ECO:0000313" key="11">
    <source>
        <dbReference type="EMBL" id="KAK9524917.1"/>
    </source>
</evidence>
<dbReference type="Pfam" id="PF15227">
    <property type="entry name" value="zf-C3HC4_4"/>
    <property type="match status" value="1"/>
</dbReference>
<evidence type="ECO:0000256" key="1">
    <source>
        <dbReference type="ARBA" id="ARBA00022588"/>
    </source>
</evidence>
<dbReference type="Gene3D" id="3.30.160.60">
    <property type="entry name" value="Classic Zinc Finger"/>
    <property type="match status" value="1"/>
</dbReference>
<organism evidence="11 12">
    <name type="scientific">Zoarces viviparus</name>
    <name type="common">Viviparous eelpout</name>
    <name type="synonym">Blennius viviparus</name>
    <dbReference type="NCBI Taxonomy" id="48416"/>
    <lineage>
        <taxon>Eukaryota</taxon>
        <taxon>Metazoa</taxon>
        <taxon>Chordata</taxon>
        <taxon>Craniata</taxon>
        <taxon>Vertebrata</taxon>
        <taxon>Euteleostomi</taxon>
        <taxon>Actinopterygii</taxon>
        <taxon>Neopterygii</taxon>
        <taxon>Teleostei</taxon>
        <taxon>Neoteleostei</taxon>
        <taxon>Acanthomorphata</taxon>
        <taxon>Eupercaria</taxon>
        <taxon>Perciformes</taxon>
        <taxon>Cottioidei</taxon>
        <taxon>Zoarcales</taxon>
        <taxon>Zoarcidae</taxon>
        <taxon>Zoarcinae</taxon>
        <taxon>Zoarces</taxon>
    </lineage>
</organism>
<evidence type="ECO:0000256" key="2">
    <source>
        <dbReference type="ARBA" id="ARBA00022723"/>
    </source>
</evidence>
<dbReference type="InterPro" id="IPR051051">
    <property type="entry name" value="E3_ubiq-ligase_TRIM/RNF"/>
</dbReference>
<dbReference type="InterPro" id="IPR003879">
    <property type="entry name" value="Butyrophylin_SPRY"/>
</dbReference>
<dbReference type="PROSITE" id="PS50188">
    <property type="entry name" value="B302_SPRY"/>
    <property type="match status" value="1"/>
</dbReference>
<dbReference type="Proteomes" id="UP001488805">
    <property type="component" value="Unassembled WGS sequence"/>
</dbReference>
<dbReference type="EMBL" id="JBCEZU010000145">
    <property type="protein sequence ID" value="KAK9524917.1"/>
    <property type="molecule type" value="Genomic_DNA"/>
</dbReference>
<dbReference type="PROSITE" id="PS00518">
    <property type="entry name" value="ZF_RING_1"/>
    <property type="match status" value="1"/>
</dbReference>
<dbReference type="InterPro" id="IPR043136">
    <property type="entry name" value="B30.2/SPRY_sf"/>
</dbReference>
<dbReference type="Pfam" id="PF00622">
    <property type="entry name" value="SPRY"/>
    <property type="match status" value="1"/>
</dbReference>
<keyword evidence="5" id="KW-0391">Immunity</keyword>
<name>A0AAW1ERT4_ZOAVI</name>
<dbReference type="Gene3D" id="2.60.120.920">
    <property type="match status" value="1"/>
</dbReference>
<keyword evidence="4" id="KW-0862">Zinc</keyword>
<keyword evidence="7" id="KW-0175">Coiled coil</keyword>
<dbReference type="SMART" id="SM00449">
    <property type="entry name" value="SPRY"/>
    <property type="match status" value="1"/>
</dbReference>
<keyword evidence="2" id="KW-0479">Metal-binding</keyword>
<dbReference type="InterPro" id="IPR058030">
    <property type="entry name" value="TRIM8/14/16/25/29/45/65_CC"/>
</dbReference>
<feature type="domain" description="RING-type" evidence="8">
    <location>
        <begin position="23"/>
        <end position="66"/>
    </location>
</feature>
<keyword evidence="12" id="KW-1185">Reference proteome</keyword>
<accession>A0AAW1ERT4</accession>
<sequence>MAGKQHQQQEQHGVDLHQDQFCCSVCLDLLKEPVAIPCGHSYCRHCIEDCWDQEAKTGQYSCPQCRETFSPRPLLKRSTMLAELVEKLKKSSTQQPSPSLACAGREDVVCDFCCGTRRNKATMSCLTCLASYCPAHLEPHHSVPVLKKHQLVSATVPLQGKMCEKHNKLMEVYCRTDKKCICYLCVIDEHRSHKTISVSLQKAETEKRLASRQKEVQARVKQRETELQTLIQAEENVKSCAQTAMKDCDKVFAAVISSTQRRRREVKQLIGDQEKTAVAQAAEQRLELEEEISKLKRRDAELEQLSHVDDPIHMIQIFQSLSTSGDSPNFSFDAAPLRSFGDVTECVCELRCKLESVVRDTWPRISATVSYVDFSLSPAPKTREEFLRYCCPLTLDGNSNYPYLHLIDDDLRVRPSPTAYPAHPDRFTKWPQVLCREALSERRYWEVEWHARTLSAAVAYKDINRTSDESQFGKDDMSWSLECTENGLLFRHNNVETRLSGPCSKRIGVYLDYKVGTLCFYHVPYPMVLLHKVQTTFTQPLYPGLGLKYEWYDIGVFAQLAKLW</sequence>
<dbReference type="SMART" id="SM00336">
    <property type="entry name" value="BBOX"/>
    <property type="match status" value="1"/>
</dbReference>
<dbReference type="Pfam" id="PF00643">
    <property type="entry name" value="zf-B_box"/>
    <property type="match status" value="1"/>
</dbReference>
<dbReference type="CDD" id="cd19769">
    <property type="entry name" value="Bbox2_TRIM16-like"/>
    <property type="match status" value="1"/>
</dbReference>
<dbReference type="InterPro" id="IPR000315">
    <property type="entry name" value="Znf_B-box"/>
</dbReference>
<dbReference type="Gene3D" id="4.10.830.40">
    <property type="match status" value="1"/>
</dbReference>
<proteinExistence type="predicted"/>
<dbReference type="PROSITE" id="PS50089">
    <property type="entry name" value="ZF_RING_2"/>
    <property type="match status" value="1"/>
</dbReference>
<dbReference type="CDD" id="cd16040">
    <property type="entry name" value="SPRY_PRY_SNTX"/>
    <property type="match status" value="1"/>
</dbReference>
<evidence type="ECO:0000256" key="6">
    <source>
        <dbReference type="PROSITE-ProRule" id="PRU00024"/>
    </source>
</evidence>
<keyword evidence="3 6" id="KW-0863">Zinc-finger</keyword>
<evidence type="ECO:0000259" key="8">
    <source>
        <dbReference type="PROSITE" id="PS50089"/>
    </source>
</evidence>
<dbReference type="Pfam" id="PF25600">
    <property type="entry name" value="TRIM_CC"/>
    <property type="match status" value="1"/>
</dbReference>
<dbReference type="InterPro" id="IPR013083">
    <property type="entry name" value="Znf_RING/FYVE/PHD"/>
</dbReference>
<dbReference type="SMART" id="SM00589">
    <property type="entry name" value="PRY"/>
    <property type="match status" value="1"/>
</dbReference>
<dbReference type="Gene3D" id="3.30.40.10">
    <property type="entry name" value="Zinc/RING finger domain, C3HC4 (zinc finger)"/>
    <property type="match status" value="1"/>
</dbReference>
<dbReference type="InterPro" id="IPR013320">
    <property type="entry name" value="ConA-like_dom_sf"/>
</dbReference>
<dbReference type="PRINTS" id="PR01407">
    <property type="entry name" value="BUTYPHLNCDUF"/>
</dbReference>
<evidence type="ECO:0000259" key="10">
    <source>
        <dbReference type="PROSITE" id="PS50188"/>
    </source>
</evidence>
<dbReference type="SUPFAM" id="SSF49899">
    <property type="entry name" value="Concanavalin A-like lectins/glucanases"/>
    <property type="match status" value="1"/>
</dbReference>
<evidence type="ECO:0000256" key="3">
    <source>
        <dbReference type="ARBA" id="ARBA00022771"/>
    </source>
</evidence>
<evidence type="ECO:0000256" key="7">
    <source>
        <dbReference type="SAM" id="Coils"/>
    </source>
</evidence>
<dbReference type="AlphaFoldDB" id="A0AAW1ERT4"/>